<dbReference type="SMART" id="SM00506">
    <property type="entry name" value="A1pp"/>
    <property type="match status" value="2"/>
</dbReference>
<dbReference type="Pfam" id="PF01661">
    <property type="entry name" value="Macro"/>
    <property type="match status" value="2"/>
</dbReference>
<dbReference type="GeneID" id="100370388"/>
<dbReference type="SUPFAM" id="SSF52949">
    <property type="entry name" value="Macro domain-like"/>
    <property type="match status" value="2"/>
</dbReference>
<sequence length="464" mass="49631">MVEKDHFCAIEVVKGTDDSMVPGKASSKPVPALQLSRSIDVTTIADSDEPVFPQHRHHLSGKRKVIPRRNLNKLSTPEGIDVILKDGDITQEQADVLVNTCGSDFKLTGSGGVANAFGVAGGPKLQQYCADLGTASKGSVMETDPAGILKCKSIYHAVTPSTSSNGEQKQAISQIMSKCFQMMTGDNYDSIAFPAIGTGNLNYPRKLVAAEMYNEVFKFSQRYLSSVKKVYFVAFDQQTIQAFNDELSARQDMSNPSYRSMSLPGKEAFMVTAPSPGQQRMVVGPITVEVQRGDITAENTDIIVNCCSGNIGQGGGVTNAIMSAGGSAVKQACAAYTNQPKGSVCETVSGKLSCKKLYHLVNTTASQLGNSIVKCLTMAENSGMTSIAFPAAGTGSHGIPLQDCADAIFDGIKSFVQQCQPRSLKLVRVTVFQQQQLTVFHSAMNSGIPQFSRSKSNPTFTTKK</sequence>
<dbReference type="InterPro" id="IPR052056">
    <property type="entry name" value="Mono-ARTD/PARP"/>
</dbReference>
<organism evidence="7 8">
    <name type="scientific">Saccoglossus kowalevskii</name>
    <name type="common">Acorn worm</name>
    <dbReference type="NCBI Taxonomy" id="10224"/>
    <lineage>
        <taxon>Eukaryota</taxon>
        <taxon>Metazoa</taxon>
        <taxon>Hemichordata</taxon>
        <taxon>Enteropneusta</taxon>
        <taxon>Harrimaniidae</taxon>
        <taxon>Saccoglossus</taxon>
    </lineage>
</organism>
<proteinExistence type="predicted"/>
<evidence type="ECO:0000256" key="5">
    <source>
        <dbReference type="ARBA" id="ARBA00023242"/>
    </source>
</evidence>
<gene>
    <name evidence="8" type="primary">LOC100370388</name>
</gene>
<evidence type="ECO:0000256" key="1">
    <source>
        <dbReference type="ARBA" id="ARBA00004123"/>
    </source>
</evidence>
<evidence type="ECO:0000256" key="4">
    <source>
        <dbReference type="ARBA" id="ARBA00023027"/>
    </source>
</evidence>
<dbReference type="PANTHER" id="PTHR14453:SF102">
    <property type="entry name" value="PROTEIN MONO-ADP-RIBOSYLTRANSFERASE PARP14-LIKE"/>
    <property type="match status" value="1"/>
</dbReference>
<dbReference type="PROSITE" id="PS51154">
    <property type="entry name" value="MACRO"/>
    <property type="match status" value="2"/>
</dbReference>
<feature type="non-terminal residue" evidence="8">
    <location>
        <position position="464"/>
    </location>
</feature>
<feature type="domain" description="Macro" evidence="6">
    <location>
        <begin position="69"/>
        <end position="251"/>
    </location>
</feature>
<reference evidence="8" key="1">
    <citation type="submission" date="2025-08" db="UniProtKB">
        <authorList>
            <consortium name="RefSeq"/>
        </authorList>
    </citation>
    <scope>IDENTIFICATION</scope>
    <source>
        <tissue evidence="8">Testes</tissue>
    </source>
</reference>
<dbReference type="RefSeq" id="XP_002741299.1">
    <property type="nucleotide sequence ID" value="XM_002741253.1"/>
</dbReference>
<keyword evidence="4" id="KW-0520">NAD</keyword>
<keyword evidence="5" id="KW-0539">Nucleus</keyword>
<feature type="domain" description="Macro" evidence="6">
    <location>
        <begin position="275"/>
        <end position="448"/>
    </location>
</feature>
<dbReference type="Gene3D" id="3.40.220.10">
    <property type="entry name" value="Leucine Aminopeptidase, subunit E, domain 1"/>
    <property type="match status" value="2"/>
</dbReference>
<evidence type="ECO:0000256" key="3">
    <source>
        <dbReference type="ARBA" id="ARBA00022679"/>
    </source>
</evidence>
<evidence type="ECO:0000259" key="6">
    <source>
        <dbReference type="PROSITE" id="PS51154"/>
    </source>
</evidence>
<dbReference type="Proteomes" id="UP000694865">
    <property type="component" value="Unplaced"/>
</dbReference>
<name>A0ABM0H068_SACKO</name>
<accession>A0ABM0H068</accession>
<keyword evidence="3" id="KW-0808">Transferase</keyword>
<dbReference type="InterPro" id="IPR043472">
    <property type="entry name" value="Macro_dom-like"/>
</dbReference>
<evidence type="ECO:0000313" key="8">
    <source>
        <dbReference type="RefSeq" id="XP_002741299.1"/>
    </source>
</evidence>
<protein>
    <submittedName>
        <fullName evidence="8">Poly [ADP-ribose] polymerase 14-like</fullName>
    </submittedName>
</protein>
<keyword evidence="2" id="KW-0328">Glycosyltransferase</keyword>
<comment type="subcellular location">
    <subcellularLocation>
        <location evidence="1">Nucleus</location>
    </subcellularLocation>
</comment>
<evidence type="ECO:0000313" key="7">
    <source>
        <dbReference type="Proteomes" id="UP000694865"/>
    </source>
</evidence>
<evidence type="ECO:0000256" key="2">
    <source>
        <dbReference type="ARBA" id="ARBA00022676"/>
    </source>
</evidence>
<dbReference type="InterPro" id="IPR002589">
    <property type="entry name" value="Macro_dom"/>
</dbReference>
<keyword evidence="7" id="KW-1185">Reference proteome</keyword>
<dbReference type="PANTHER" id="PTHR14453">
    <property type="entry name" value="PARP/ZINC FINGER CCCH TYPE DOMAIN CONTAINING PROTEIN"/>
    <property type="match status" value="1"/>
</dbReference>